<feature type="region of interest" description="Disordered" evidence="2">
    <location>
        <begin position="39"/>
        <end position="76"/>
    </location>
</feature>
<dbReference type="Proteomes" id="UP001415857">
    <property type="component" value="Unassembled WGS sequence"/>
</dbReference>
<dbReference type="InterPro" id="IPR013078">
    <property type="entry name" value="His_Pase_superF_clade-1"/>
</dbReference>
<dbReference type="GO" id="GO:0005737">
    <property type="term" value="C:cytoplasm"/>
    <property type="evidence" value="ECO:0007669"/>
    <property type="project" value="TreeGrafter"/>
</dbReference>
<evidence type="ECO:0000256" key="1">
    <source>
        <dbReference type="ARBA" id="ARBA00038362"/>
    </source>
</evidence>
<dbReference type="InterPro" id="IPR029033">
    <property type="entry name" value="His_PPase_superfam"/>
</dbReference>
<sequence length="818" mass="88596">MSSVNTSSPAARVETVGFFRSERMGFVVPPVMSFVLGKERSRRAHPRSARVCPCPSPSSSKAKSSSFNAAGRRQPTPVVVYRRQNGNPNPWLWKPRPTRTHCKMETQTLSDEGSGAGMVIPGGFMGKDSEGSLAARDLAVDLAVWLQWFKKAGVGLFGINSAKLRCLCDNLRGNFVDMDASAGQSLYPLQCCKTLHLVRHAQGIHNVDGEKDHSAYLCQEFFDAQLTPLGWQQVDNLHKHVHACGLSKKIDLVIASPLLRTMQTAVGVFGGKGYANGIDVPPLMVANVGNSEHSAISSLNCPPFIAVELCRERLAHLLYAMAKKIMFPGKSHVGICSDEFVKFWVRVIKSYKDFVDFPPQVVPTATIHRRDYFLRLPSQRETITVPKVPTPAPISLSCDTLAELKTTGIDMEQLVLQTVKATTLPAAPIALSEGDIMEERELPITLRADGLDGDEEIEFLVQTGESTTPTSVLAPVPMVSKDGIDEVGFENSQTPLETAEVTEGEAQVEVEDTKVYEVKAMAEVEMAKVKKAKTEAARAREEEAKAEAAKASDEKAKAEVAQAAEEKAKVEAAQAKEQAKAEAKMAKAKKAKIEAAKAREVKAKAEAAKASDEKAKAEEQPKAETTKPTEEKAKTEELLRTVKATAEAEEELAKAAETAKYKAEVEKAAAKEEAAKAAEVAKAKIEAEKAAAEAKVALKAKATMEAGILEIEAKAEAEEVALVISTTMGKGKAAASLMMSVRIRVDWLRSEVDKVASFVHFLEVHNAAEGILCSLKEVEDLVATIRAKHDLISVELATTKQGLPSDFDLEAVFSLNLI</sequence>
<keyword evidence="4" id="KW-1185">Reference proteome</keyword>
<dbReference type="EMBL" id="JBBPBK010000014">
    <property type="protein sequence ID" value="KAK9270525.1"/>
    <property type="molecule type" value="Genomic_DNA"/>
</dbReference>
<comment type="similarity">
    <text evidence="1">Belongs to the phosphoglycerate mutase family.</text>
</comment>
<dbReference type="PANTHER" id="PTHR48100">
    <property type="entry name" value="BROAD-SPECIFICITY PHOSPHATASE YOR283W-RELATED"/>
    <property type="match status" value="1"/>
</dbReference>
<gene>
    <name evidence="3" type="ORF">L1049_026106</name>
</gene>
<dbReference type="AlphaFoldDB" id="A0AAP0R649"/>
<dbReference type="Gene3D" id="3.40.50.1240">
    <property type="entry name" value="Phosphoglycerate mutase-like"/>
    <property type="match status" value="1"/>
</dbReference>
<accession>A0AAP0R649</accession>
<evidence type="ECO:0000256" key="2">
    <source>
        <dbReference type="SAM" id="MobiDB-lite"/>
    </source>
</evidence>
<dbReference type="InterPro" id="IPR050275">
    <property type="entry name" value="PGM_Phosphatase"/>
</dbReference>
<dbReference type="PANTHER" id="PTHR48100:SF1">
    <property type="entry name" value="HISTIDINE PHOSPHATASE FAMILY PROTEIN-RELATED"/>
    <property type="match status" value="1"/>
</dbReference>
<evidence type="ECO:0000313" key="4">
    <source>
        <dbReference type="Proteomes" id="UP001415857"/>
    </source>
</evidence>
<reference evidence="3 4" key="1">
    <citation type="journal article" date="2024" name="Plant J.">
        <title>Genome sequences and population genomics reveal climatic adaptation and genomic divergence between two closely related sweetgum species.</title>
        <authorList>
            <person name="Xu W.Q."/>
            <person name="Ren C.Q."/>
            <person name="Zhang X.Y."/>
            <person name="Comes H.P."/>
            <person name="Liu X.H."/>
            <person name="Li Y.G."/>
            <person name="Kettle C.J."/>
            <person name="Jalonen R."/>
            <person name="Gaisberger H."/>
            <person name="Ma Y.Z."/>
            <person name="Qiu Y.X."/>
        </authorList>
    </citation>
    <scope>NUCLEOTIDE SEQUENCE [LARGE SCALE GENOMIC DNA]</scope>
    <source>
        <strain evidence="3">Hangzhou</strain>
    </source>
</reference>
<dbReference type="GO" id="GO:0016791">
    <property type="term" value="F:phosphatase activity"/>
    <property type="evidence" value="ECO:0007669"/>
    <property type="project" value="TreeGrafter"/>
</dbReference>
<organism evidence="3 4">
    <name type="scientific">Liquidambar formosana</name>
    <name type="common">Formosan gum</name>
    <dbReference type="NCBI Taxonomy" id="63359"/>
    <lineage>
        <taxon>Eukaryota</taxon>
        <taxon>Viridiplantae</taxon>
        <taxon>Streptophyta</taxon>
        <taxon>Embryophyta</taxon>
        <taxon>Tracheophyta</taxon>
        <taxon>Spermatophyta</taxon>
        <taxon>Magnoliopsida</taxon>
        <taxon>eudicotyledons</taxon>
        <taxon>Gunneridae</taxon>
        <taxon>Pentapetalae</taxon>
        <taxon>Saxifragales</taxon>
        <taxon>Altingiaceae</taxon>
        <taxon>Liquidambar</taxon>
    </lineage>
</organism>
<dbReference type="Pfam" id="PF00300">
    <property type="entry name" value="His_Phos_1"/>
    <property type="match status" value="1"/>
</dbReference>
<dbReference type="SMART" id="SM00855">
    <property type="entry name" value="PGAM"/>
    <property type="match status" value="1"/>
</dbReference>
<proteinExistence type="inferred from homology"/>
<feature type="region of interest" description="Disordered" evidence="2">
    <location>
        <begin position="604"/>
        <end position="634"/>
    </location>
</feature>
<name>A0AAP0R649_LIQFO</name>
<dbReference type="CDD" id="cd07067">
    <property type="entry name" value="HP_PGM_like"/>
    <property type="match status" value="1"/>
</dbReference>
<dbReference type="SUPFAM" id="SSF53254">
    <property type="entry name" value="Phosphoglycerate mutase-like"/>
    <property type="match status" value="1"/>
</dbReference>
<feature type="compositionally biased region" description="Low complexity" evidence="2">
    <location>
        <begin position="49"/>
        <end position="66"/>
    </location>
</feature>
<evidence type="ECO:0000313" key="3">
    <source>
        <dbReference type="EMBL" id="KAK9270525.1"/>
    </source>
</evidence>
<protein>
    <submittedName>
        <fullName evidence="3">Uncharacterized protein</fullName>
    </submittedName>
</protein>
<comment type="caution">
    <text evidence="3">The sequence shown here is derived from an EMBL/GenBank/DDBJ whole genome shotgun (WGS) entry which is preliminary data.</text>
</comment>